<dbReference type="AlphaFoldDB" id="A0A0D0GLZ5"/>
<comment type="similarity">
    <text evidence="1">Belongs to the universal stress protein A family.</text>
</comment>
<evidence type="ECO:0000256" key="1">
    <source>
        <dbReference type="ARBA" id="ARBA00008791"/>
    </source>
</evidence>
<sequence length="311" mass="34887">MKTITVLTDFSKNAENAAKYALGLAQHLQANIILYNSFLVPAAEPLGGQQYWSMEDYNILRQDSETKLRLLASSLEEKLLTLPVNAFKPVISCKCQEGPLYMHINRLLANRDITLLVMGTHRKGLSSLIMGNHLKDILNAVSLPVLIIPENQVFRKPGKFVFATDMNDHDLDIIQALTALARPSHAEITLAHIKTPEIQEGTTKKLVTNFLEEVANKINYSKIYYRTVEDTPVKQGLKWLTENVACDLFVMVHRHKSFLQQLFNLSNTQKMAADTSLPLLVYPGYQHTSADLTSDLESGYQKNIIVSATSC</sequence>
<evidence type="ECO:0000313" key="4">
    <source>
        <dbReference type="Proteomes" id="UP000032049"/>
    </source>
</evidence>
<feature type="domain" description="UspA" evidence="2">
    <location>
        <begin position="1"/>
        <end position="149"/>
    </location>
</feature>
<dbReference type="PANTHER" id="PTHR46268">
    <property type="entry name" value="STRESS RESPONSE PROTEIN NHAX"/>
    <property type="match status" value="1"/>
</dbReference>
<dbReference type="SUPFAM" id="SSF52402">
    <property type="entry name" value="Adenine nucleotide alpha hydrolases-like"/>
    <property type="match status" value="2"/>
</dbReference>
<dbReference type="PRINTS" id="PR01438">
    <property type="entry name" value="UNVRSLSTRESS"/>
</dbReference>
<dbReference type="Proteomes" id="UP000032049">
    <property type="component" value="Unassembled WGS sequence"/>
</dbReference>
<dbReference type="InterPro" id="IPR006015">
    <property type="entry name" value="Universal_stress_UspA"/>
</dbReference>
<evidence type="ECO:0000259" key="2">
    <source>
        <dbReference type="Pfam" id="PF00582"/>
    </source>
</evidence>
<gene>
    <name evidence="3" type="ORF">TH53_10575</name>
</gene>
<evidence type="ECO:0000313" key="3">
    <source>
        <dbReference type="EMBL" id="KIO77210.1"/>
    </source>
</evidence>
<dbReference type="STRING" id="1503925.TH53_10575"/>
<dbReference type="Gene3D" id="3.40.50.12370">
    <property type="match status" value="1"/>
</dbReference>
<dbReference type="InterPro" id="IPR006016">
    <property type="entry name" value="UspA"/>
</dbReference>
<comment type="caution">
    <text evidence="3">The sequence shown here is derived from an EMBL/GenBank/DDBJ whole genome shotgun (WGS) entry which is preliminary data.</text>
</comment>
<protein>
    <recommendedName>
        <fullName evidence="2">UspA domain-containing protein</fullName>
    </recommendedName>
</protein>
<proteinExistence type="inferred from homology"/>
<dbReference type="CDD" id="cd00293">
    <property type="entry name" value="USP-like"/>
    <property type="match status" value="1"/>
</dbReference>
<dbReference type="OrthoDB" id="9788959at2"/>
<dbReference type="RefSeq" id="WP_041881601.1">
    <property type="nucleotide sequence ID" value="NZ_CP157278.1"/>
</dbReference>
<accession>A0A0D0GLZ5</accession>
<name>A0A0D0GLZ5_9SPHI</name>
<keyword evidence="4" id="KW-1185">Reference proteome</keyword>
<dbReference type="PANTHER" id="PTHR46268:SF6">
    <property type="entry name" value="UNIVERSAL STRESS PROTEIN UP12"/>
    <property type="match status" value="1"/>
</dbReference>
<dbReference type="EMBL" id="JXRA01000042">
    <property type="protein sequence ID" value="KIO77210.1"/>
    <property type="molecule type" value="Genomic_DNA"/>
</dbReference>
<reference evidence="3 4" key="1">
    <citation type="submission" date="2015-01" db="EMBL/GenBank/DDBJ databases">
        <title>Draft genome sequence of Pedobacter sp. NL19 isolated from sludge of an effluent treatment pond in an abandoned uranium mine.</title>
        <authorList>
            <person name="Santos T."/>
            <person name="Caetano T."/>
            <person name="Covas C."/>
            <person name="Cruz A."/>
            <person name="Mendo S."/>
        </authorList>
    </citation>
    <scope>NUCLEOTIDE SEQUENCE [LARGE SCALE GENOMIC DNA]</scope>
    <source>
        <strain evidence="3 4">NL19</strain>
    </source>
</reference>
<dbReference type="Pfam" id="PF00582">
    <property type="entry name" value="Usp"/>
    <property type="match status" value="1"/>
</dbReference>
<organism evidence="3 4">
    <name type="scientific">Pedobacter lusitanus</name>
    <dbReference type="NCBI Taxonomy" id="1503925"/>
    <lineage>
        <taxon>Bacteria</taxon>
        <taxon>Pseudomonadati</taxon>
        <taxon>Bacteroidota</taxon>
        <taxon>Sphingobacteriia</taxon>
        <taxon>Sphingobacteriales</taxon>
        <taxon>Sphingobacteriaceae</taxon>
        <taxon>Pedobacter</taxon>
    </lineage>
</organism>